<evidence type="ECO:0000313" key="10">
    <source>
        <dbReference type="Proteomes" id="UP000182489"/>
    </source>
</evidence>
<evidence type="ECO:0000256" key="1">
    <source>
        <dbReference type="ARBA" id="ARBA00004651"/>
    </source>
</evidence>
<evidence type="ECO:0000313" key="9">
    <source>
        <dbReference type="EMBL" id="SFX46753.1"/>
    </source>
</evidence>
<comment type="caution">
    <text evidence="9">The sequence shown here is derived from an EMBL/GenBank/DDBJ whole genome shotgun (WGS) entry which is preliminary data.</text>
</comment>
<dbReference type="AlphaFoldDB" id="A0AB38C7A9"/>
<proteinExistence type="inferred from homology"/>
<feature type="transmembrane region" description="Helical" evidence="7">
    <location>
        <begin position="218"/>
        <end position="236"/>
    </location>
</feature>
<dbReference type="InterPro" id="IPR003004">
    <property type="entry name" value="GspF/PilC"/>
</dbReference>
<dbReference type="Proteomes" id="UP000182489">
    <property type="component" value="Unassembled WGS sequence"/>
</dbReference>
<dbReference type="Pfam" id="PF00482">
    <property type="entry name" value="T2SSF"/>
    <property type="match status" value="2"/>
</dbReference>
<gene>
    <name evidence="9" type="ORF">SAMN03097694_2330</name>
</gene>
<evidence type="ECO:0000256" key="4">
    <source>
        <dbReference type="ARBA" id="ARBA00022692"/>
    </source>
</evidence>
<keyword evidence="4 7" id="KW-0812">Transmembrane</keyword>
<evidence type="ECO:0000259" key="8">
    <source>
        <dbReference type="Pfam" id="PF00482"/>
    </source>
</evidence>
<evidence type="ECO:0000256" key="6">
    <source>
        <dbReference type="ARBA" id="ARBA00023136"/>
    </source>
</evidence>
<name>A0AB38C7A9_9BURK</name>
<feature type="transmembrane region" description="Helical" evidence="7">
    <location>
        <begin position="371"/>
        <end position="391"/>
    </location>
</feature>
<dbReference type="InterPro" id="IPR042094">
    <property type="entry name" value="T2SS_GspF_sf"/>
</dbReference>
<keyword evidence="3" id="KW-1003">Cell membrane</keyword>
<reference evidence="9 10" key="1">
    <citation type="submission" date="2016-11" db="EMBL/GenBank/DDBJ databases">
        <authorList>
            <person name="Varghese N."/>
            <person name="Submissions S."/>
        </authorList>
    </citation>
    <scope>NUCLEOTIDE SEQUENCE [LARGE SCALE GENOMIC DNA]</scope>
    <source>
        <strain evidence="9 10">NFR18</strain>
    </source>
</reference>
<evidence type="ECO:0000256" key="5">
    <source>
        <dbReference type="ARBA" id="ARBA00022989"/>
    </source>
</evidence>
<evidence type="ECO:0000256" key="2">
    <source>
        <dbReference type="ARBA" id="ARBA00005745"/>
    </source>
</evidence>
<dbReference type="PRINTS" id="PR00812">
    <property type="entry name" value="BCTERIALGSPF"/>
</dbReference>
<comment type="subcellular location">
    <subcellularLocation>
        <location evidence="1">Cell membrane</location>
        <topology evidence="1">Multi-pass membrane protein</topology>
    </subcellularLocation>
</comment>
<feature type="domain" description="Type II secretion system protein GspF" evidence="8">
    <location>
        <begin position="269"/>
        <end position="390"/>
    </location>
</feature>
<dbReference type="InterPro" id="IPR018076">
    <property type="entry name" value="T2SS_GspF_dom"/>
</dbReference>
<evidence type="ECO:0000256" key="7">
    <source>
        <dbReference type="SAM" id="Phobius"/>
    </source>
</evidence>
<keyword evidence="5 7" id="KW-1133">Transmembrane helix</keyword>
<dbReference type="EMBL" id="FPKH01000001">
    <property type="protein sequence ID" value="SFX46753.1"/>
    <property type="molecule type" value="Genomic_DNA"/>
</dbReference>
<keyword evidence="6 7" id="KW-0472">Membrane</keyword>
<feature type="transmembrane region" description="Helical" evidence="7">
    <location>
        <begin position="165"/>
        <end position="187"/>
    </location>
</feature>
<dbReference type="Gene3D" id="1.20.81.30">
    <property type="entry name" value="Type II secretion system (T2SS), domain F"/>
    <property type="match status" value="2"/>
</dbReference>
<organism evidence="9 10">
    <name type="scientific">Janthinobacterium lividum</name>
    <dbReference type="NCBI Taxonomy" id="29581"/>
    <lineage>
        <taxon>Bacteria</taxon>
        <taxon>Pseudomonadati</taxon>
        <taxon>Pseudomonadota</taxon>
        <taxon>Betaproteobacteria</taxon>
        <taxon>Burkholderiales</taxon>
        <taxon>Oxalobacteraceae</taxon>
        <taxon>Janthinobacterium</taxon>
    </lineage>
</organism>
<evidence type="ECO:0000256" key="3">
    <source>
        <dbReference type="ARBA" id="ARBA00022475"/>
    </source>
</evidence>
<sequence>MQFKIRTFHAASGAIAERTVDGEDAAAVTRMAEQQGYAVLSITAQGRRIRTRGVSGIRSFNLVLFCDELRTLLSSGMSLVEAIDTLCTKDNDDAKRTVLLEIRQLLLEGKPLSSALELNRLGFPPLLIASIRASERTSRLDEALEEYVAYEKVGQELGRKVVSAAIYPSLVVGFGMLVCLFMISYVVPRFAKVYDDFSQKLSFSTVILMKVGQISSDYLGLILAGLAGLVALAIIGHRNGKLKIFLLRALGRFKFVQHYLRLYQLARIYQTMSMLLKGGYTLSDAIPLAQNLAFEKKLQDQILRARGVIQEGKRLSTAFAENGLTDTVTERLLQVGERSGNLARIMDIIAQTYRQEFTVFIDRATRVAEPILLMAVGIMIGAIIILMYMPVFDLAGGI</sequence>
<feature type="domain" description="Type II secretion system protein GspF" evidence="8">
    <location>
        <begin position="65"/>
        <end position="188"/>
    </location>
</feature>
<dbReference type="RefSeq" id="WP_072453906.1">
    <property type="nucleotide sequence ID" value="NZ_FPKH01000001.1"/>
</dbReference>
<protein>
    <submittedName>
        <fullName evidence="9">General secretion pathway protein F</fullName>
    </submittedName>
</protein>
<dbReference type="PANTHER" id="PTHR30012">
    <property type="entry name" value="GENERAL SECRETION PATHWAY PROTEIN"/>
    <property type="match status" value="1"/>
</dbReference>
<dbReference type="PANTHER" id="PTHR30012:SF0">
    <property type="entry name" value="TYPE II SECRETION SYSTEM PROTEIN F-RELATED"/>
    <property type="match status" value="1"/>
</dbReference>
<accession>A0AB38C7A9</accession>
<dbReference type="GO" id="GO:0005886">
    <property type="term" value="C:plasma membrane"/>
    <property type="evidence" value="ECO:0007669"/>
    <property type="project" value="UniProtKB-SubCell"/>
</dbReference>
<comment type="similarity">
    <text evidence="2">Belongs to the GSP F family.</text>
</comment>